<gene>
    <name evidence="2" type="ORF">pSCL2.1.68.3</name>
</gene>
<feature type="compositionally biased region" description="Basic residues" evidence="1">
    <location>
        <begin position="65"/>
        <end position="74"/>
    </location>
</feature>
<dbReference type="EMBL" id="AY392410">
    <property type="protein sequence ID" value="AAQ93504.1"/>
    <property type="molecule type" value="Genomic_DNA"/>
</dbReference>
<protein>
    <submittedName>
        <fullName evidence="2">Uncharacterized protein</fullName>
    </submittedName>
</protein>
<accession>B5GR59</accession>
<feature type="region of interest" description="Disordered" evidence="1">
    <location>
        <begin position="1"/>
        <end position="32"/>
    </location>
</feature>
<organism evidence="2">
    <name type="scientific">Streptomyces clavuligerus</name>
    <dbReference type="NCBI Taxonomy" id="1901"/>
    <lineage>
        <taxon>Bacteria</taxon>
        <taxon>Bacillati</taxon>
        <taxon>Actinomycetota</taxon>
        <taxon>Actinomycetes</taxon>
        <taxon>Kitasatosporales</taxon>
        <taxon>Streptomycetaceae</taxon>
        <taxon>Streptomyces</taxon>
    </lineage>
</organism>
<reference evidence="2" key="1">
    <citation type="submission" date="2003-09" db="EMBL/GenBank/DDBJ databases">
        <title>Characterization of pSCL2, a giant linear plasmid in Streptomyces clavuligerus.</title>
        <authorList>
            <person name="Wu W."/>
            <person name="Roy K.L."/>
        </authorList>
    </citation>
    <scope>NUCLEOTIDE SEQUENCE</scope>
    <source>
        <plasmid evidence="2">pSCL2</plasmid>
    </source>
</reference>
<evidence type="ECO:0000256" key="1">
    <source>
        <dbReference type="SAM" id="MobiDB-lite"/>
    </source>
</evidence>
<feature type="region of interest" description="Disordered" evidence="1">
    <location>
        <begin position="59"/>
        <end position="92"/>
    </location>
</feature>
<dbReference type="AlphaFoldDB" id="Q6TMW8"/>
<geneLocation type="plasmid" evidence="2">
    <name>pSCL2</name>
</geneLocation>
<keyword evidence="2" id="KW-0614">Plasmid</keyword>
<proteinExistence type="predicted"/>
<evidence type="ECO:0000313" key="2">
    <source>
        <dbReference type="EMBL" id="AAQ93504.1"/>
    </source>
</evidence>
<sequence>MRPAPGLRAPWRETRVRGSDPPSTEAPMVDPIPTHISSERLERLAEFADAARLRAALYPLPKPPPVRRRSRPRKYPGGTPNPWRTAVGHRRG</sequence>
<accession>Q6TMW8</accession>
<name>Q6TMW8_STRCL</name>